<comment type="caution">
    <text evidence="2">The sequence shown here is derived from an EMBL/GenBank/DDBJ whole genome shotgun (WGS) entry which is preliminary data.</text>
</comment>
<keyword evidence="1" id="KW-1133">Transmembrane helix</keyword>
<evidence type="ECO:0000313" key="3">
    <source>
        <dbReference type="Proteomes" id="UP001434883"/>
    </source>
</evidence>
<organism evidence="2 3">
    <name type="scientific">Xenoophorus captivus</name>
    <dbReference type="NCBI Taxonomy" id="1517983"/>
    <lineage>
        <taxon>Eukaryota</taxon>
        <taxon>Metazoa</taxon>
        <taxon>Chordata</taxon>
        <taxon>Craniata</taxon>
        <taxon>Vertebrata</taxon>
        <taxon>Euteleostomi</taxon>
        <taxon>Actinopterygii</taxon>
        <taxon>Neopterygii</taxon>
        <taxon>Teleostei</taxon>
        <taxon>Neoteleostei</taxon>
        <taxon>Acanthomorphata</taxon>
        <taxon>Ovalentaria</taxon>
        <taxon>Atherinomorphae</taxon>
        <taxon>Cyprinodontiformes</taxon>
        <taxon>Goodeidae</taxon>
        <taxon>Xenoophorus</taxon>
    </lineage>
</organism>
<dbReference type="EMBL" id="JAHRIN010055257">
    <property type="protein sequence ID" value="MEQ2210918.1"/>
    <property type="molecule type" value="Genomic_DNA"/>
</dbReference>
<keyword evidence="1" id="KW-0812">Transmembrane</keyword>
<protein>
    <submittedName>
        <fullName evidence="2">Uncharacterized protein</fullName>
    </submittedName>
</protein>
<sequence length="163" mass="18348">MCDLKKTRWKTIKRQMCGVSHLAGNLSLMRFICLACYLKLVYVCPCVCFAVKVMKFNKEQAAPDVSQEEHSHTYTVTSVPTETGFRYDKSQRHTNIPTMEGASLSITLFPCKHLPKACGETSYDLIKGMVKPFGHHLKTQGCLPKEHQTLTEARFAALGGNYE</sequence>
<keyword evidence="1" id="KW-0472">Membrane</keyword>
<reference evidence="2 3" key="1">
    <citation type="submission" date="2021-06" db="EMBL/GenBank/DDBJ databases">
        <authorList>
            <person name="Palmer J.M."/>
        </authorList>
    </citation>
    <scope>NUCLEOTIDE SEQUENCE [LARGE SCALE GENOMIC DNA]</scope>
    <source>
        <strain evidence="2 3">XC_2019</strain>
        <tissue evidence="2">Muscle</tissue>
    </source>
</reference>
<dbReference type="InterPro" id="IPR029399">
    <property type="entry name" value="TMEM192"/>
</dbReference>
<feature type="transmembrane region" description="Helical" evidence="1">
    <location>
        <begin position="28"/>
        <end position="51"/>
    </location>
</feature>
<gene>
    <name evidence="2" type="ORF">XENOCAPTIV_021954</name>
</gene>
<keyword evidence="3" id="KW-1185">Reference proteome</keyword>
<dbReference type="Proteomes" id="UP001434883">
    <property type="component" value="Unassembled WGS sequence"/>
</dbReference>
<proteinExistence type="predicted"/>
<evidence type="ECO:0000313" key="2">
    <source>
        <dbReference type="EMBL" id="MEQ2210918.1"/>
    </source>
</evidence>
<accession>A0ABV0RRV8</accession>
<name>A0ABV0RRV8_9TELE</name>
<dbReference type="Pfam" id="PF14802">
    <property type="entry name" value="TMEM192"/>
    <property type="match status" value="1"/>
</dbReference>
<evidence type="ECO:0000256" key="1">
    <source>
        <dbReference type="SAM" id="Phobius"/>
    </source>
</evidence>